<proteinExistence type="predicted"/>
<dbReference type="EMBL" id="ASPP01047568">
    <property type="protein sequence ID" value="ETN98125.1"/>
    <property type="molecule type" value="Genomic_DNA"/>
</dbReference>
<dbReference type="Proteomes" id="UP000023152">
    <property type="component" value="Unassembled WGS sequence"/>
</dbReference>
<keyword evidence="3" id="KW-1185">Reference proteome</keyword>
<feature type="transmembrane region" description="Helical" evidence="1">
    <location>
        <begin position="38"/>
        <end position="63"/>
    </location>
</feature>
<dbReference type="AlphaFoldDB" id="X6L9T0"/>
<evidence type="ECO:0000256" key="1">
    <source>
        <dbReference type="SAM" id="Phobius"/>
    </source>
</evidence>
<keyword evidence="1" id="KW-1133">Transmembrane helix</keyword>
<accession>X6L9T0</accession>
<protein>
    <submittedName>
        <fullName evidence="2">Uncharacterized protein</fullName>
    </submittedName>
</protein>
<reference evidence="2 3" key="1">
    <citation type="journal article" date="2013" name="Curr. Biol.">
        <title>The Genome of the Foraminiferan Reticulomyxa filosa.</title>
        <authorList>
            <person name="Glockner G."/>
            <person name="Hulsmann N."/>
            <person name="Schleicher M."/>
            <person name="Noegel A.A."/>
            <person name="Eichinger L."/>
            <person name="Gallinger C."/>
            <person name="Pawlowski J."/>
            <person name="Sierra R."/>
            <person name="Euteneuer U."/>
            <person name="Pillet L."/>
            <person name="Moustafa A."/>
            <person name="Platzer M."/>
            <person name="Groth M."/>
            <person name="Szafranski K."/>
            <person name="Schliwa M."/>
        </authorList>
    </citation>
    <scope>NUCLEOTIDE SEQUENCE [LARGE SCALE GENOMIC DNA]</scope>
</reference>
<keyword evidence="1" id="KW-0472">Membrane</keyword>
<organism evidence="2 3">
    <name type="scientific">Reticulomyxa filosa</name>
    <dbReference type="NCBI Taxonomy" id="46433"/>
    <lineage>
        <taxon>Eukaryota</taxon>
        <taxon>Sar</taxon>
        <taxon>Rhizaria</taxon>
        <taxon>Retaria</taxon>
        <taxon>Foraminifera</taxon>
        <taxon>Monothalamids</taxon>
        <taxon>Reticulomyxidae</taxon>
        <taxon>Reticulomyxa</taxon>
    </lineage>
</organism>
<comment type="caution">
    <text evidence="2">The sequence shown here is derived from an EMBL/GenBank/DDBJ whole genome shotgun (WGS) entry which is preliminary data.</text>
</comment>
<evidence type="ECO:0000313" key="2">
    <source>
        <dbReference type="EMBL" id="ETN98125.1"/>
    </source>
</evidence>
<evidence type="ECO:0000313" key="3">
    <source>
        <dbReference type="Proteomes" id="UP000023152"/>
    </source>
</evidence>
<name>X6L9T0_RETFI</name>
<gene>
    <name evidence="2" type="ORF">RFI_39392</name>
</gene>
<sequence length="109" mass="13246">QRYKNEYYNIIFRNLLFHFTLIQNYISNFSFEVFLNFLITLFYLFVLLATILSIFLLFTIFYLENIERKPKNALFQICLNDSNDKPVIKLLVNESIKANIHFLFKKYPQ</sequence>
<feature type="non-terminal residue" evidence="2">
    <location>
        <position position="1"/>
    </location>
</feature>
<keyword evidence="1" id="KW-0812">Transmembrane</keyword>
<feature type="transmembrane region" description="Helical" evidence="1">
    <location>
        <begin position="7"/>
        <end position="26"/>
    </location>
</feature>